<proteinExistence type="predicted"/>
<dbReference type="AlphaFoldDB" id="A0A2N9IL31"/>
<dbReference type="EMBL" id="OIVN01002586">
    <property type="protein sequence ID" value="SPD04873.1"/>
    <property type="molecule type" value="Genomic_DNA"/>
</dbReference>
<reference evidence="2" key="1">
    <citation type="submission" date="2018-02" db="EMBL/GenBank/DDBJ databases">
        <authorList>
            <person name="Cohen D.B."/>
            <person name="Kent A.D."/>
        </authorList>
    </citation>
    <scope>NUCLEOTIDE SEQUENCE</scope>
</reference>
<protein>
    <submittedName>
        <fullName evidence="2">Uncharacterized protein</fullName>
    </submittedName>
</protein>
<evidence type="ECO:0000313" key="1">
    <source>
        <dbReference type="EMBL" id="SPD04873.1"/>
    </source>
</evidence>
<name>A0A2N9IL31_FAGSY</name>
<organism evidence="2">
    <name type="scientific">Fagus sylvatica</name>
    <name type="common">Beechnut</name>
    <dbReference type="NCBI Taxonomy" id="28930"/>
    <lineage>
        <taxon>Eukaryota</taxon>
        <taxon>Viridiplantae</taxon>
        <taxon>Streptophyta</taxon>
        <taxon>Embryophyta</taxon>
        <taxon>Tracheophyta</taxon>
        <taxon>Spermatophyta</taxon>
        <taxon>Magnoliopsida</taxon>
        <taxon>eudicotyledons</taxon>
        <taxon>Gunneridae</taxon>
        <taxon>Pentapetalae</taxon>
        <taxon>rosids</taxon>
        <taxon>fabids</taxon>
        <taxon>Fagales</taxon>
        <taxon>Fagaceae</taxon>
        <taxon>Fagus</taxon>
    </lineage>
</organism>
<sequence>MVVVDDDDMVEMSIIMVASGAPSSSDAYPKRYSLKIPNLLLESLDI</sequence>
<dbReference type="EMBL" id="OIVN01006153">
    <property type="protein sequence ID" value="SPD26346.1"/>
    <property type="molecule type" value="Genomic_DNA"/>
</dbReference>
<evidence type="ECO:0000313" key="2">
    <source>
        <dbReference type="EMBL" id="SPD26346.1"/>
    </source>
</evidence>
<accession>A0A2N9IL31</accession>
<gene>
    <name evidence="1" type="ORF">FSB_LOCUS32755</name>
    <name evidence="2" type="ORF">FSB_LOCUS54228</name>
</gene>